<organism evidence="1 2">
    <name type="scientific">Mariniphaga sediminis</name>
    <dbReference type="NCBI Taxonomy" id="1628158"/>
    <lineage>
        <taxon>Bacteria</taxon>
        <taxon>Pseudomonadati</taxon>
        <taxon>Bacteroidota</taxon>
        <taxon>Bacteroidia</taxon>
        <taxon>Marinilabiliales</taxon>
        <taxon>Prolixibacteraceae</taxon>
        <taxon>Mariniphaga</taxon>
    </lineage>
</organism>
<gene>
    <name evidence="1" type="ORF">D1164_12385</name>
</gene>
<name>A0A399CYK0_9BACT</name>
<evidence type="ECO:0000313" key="2">
    <source>
        <dbReference type="Proteomes" id="UP000266441"/>
    </source>
</evidence>
<dbReference type="Proteomes" id="UP000266441">
    <property type="component" value="Unassembled WGS sequence"/>
</dbReference>
<dbReference type="EMBL" id="QWET01000008">
    <property type="protein sequence ID" value="RIH64835.1"/>
    <property type="molecule type" value="Genomic_DNA"/>
</dbReference>
<comment type="caution">
    <text evidence="1">The sequence shown here is derived from an EMBL/GenBank/DDBJ whole genome shotgun (WGS) entry which is preliminary data.</text>
</comment>
<keyword evidence="2" id="KW-1185">Reference proteome</keyword>
<protein>
    <recommendedName>
        <fullName evidence="3">HYR domain-containing protein</fullName>
    </recommendedName>
</protein>
<evidence type="ECO:0000313" key="1">
    <source>
        <dbReference type="EMBL" id="RIH64835.1"/>
    </source>
</evidence>
<proteinExistence type="predicted"/>
<dbReference type="AlphaFoldDB" id="A0A399CYK0"/>
<evidence type="ECO:0008006" key="3">
    <source>
        <dbReference type="Google" id="ProtNLM"/>
    </source>
</evidence>
<accession>A0A399CYK0</accession>
<sequence length="739" mass="77431">MTIASGDTVEVYSLHLGQDGILDVEGTLIINTDLTMVNNEPELAAGSNALIIIRGNAVISNRVEIDLSSYFIVLGNFTIDGGGATDIDIDDASIYVFGEFNGGSTSLDTCNSYDGYTEDYDDICHAGTEAAFYNNAEDGIIPPQITELVSDCAPPTVPSHPSTSSISYCGNEVPAALTVVATGDDLSYQWFSNTINSNSGGTELPGEINAEYTPSTVTPGTLHFYCVVSGTCGTATSNASGAITIYDTTITSGEVGGASELTMCEGGNPPPFNVDLPSGGDGNYTYQWEESENCTGIWLNATAQDDGSTTSLTFNPPALYATICYRLKTTDGCGNTGYSTIKTYNILPDPISQIIIPNPEEGTTVCVEESISAIFTEGEGGTGTVTDLYEYSTDGGSVWSEYTPGNEIVATDGMIGEDMIQIRTRREATGSGCNNGEWNMIAWSVAGLPTAPNLSASSPICPNSEAVFSITGTPGDIVTCEGASSEMVTIGAEGTINITVPDVTADISLTLTRVENPATNCSRELDITKTILVEDIEEPTFTCPDAGSVFFDSFCQVTIPDLVSEITIAEDNCRTPTVTQSPVAGTALPSHAGLEHTVTITANDGNGNTSSCHVIITGVPSSPIDIEVVDLGNFCQSGETGTTTEITWQVSLLSGTTDWTFDYAIHDGISDVVFETGIVASGNTMITYHATNETAAHKTFTLTITNVADACGTGESNTENNSDQVTVYGVPDTGNILTN</sequence>
<reference evidence="1 2" key="1">
    <citation type="journal article" date="2015" name="Int. J. Syst. Evol. Microbiol.">
        <title>Mariniphaga sediminis sp. nov., isolated from coastal sediment.</title>
        <authorList>
            <person name="Wang F.Q."/>
            <person name="Shen Q.Y."/>
            <person name="Chen G.J."/>
            <person name="Du Z.J."/>
        </authorList>
    </citation>
    <scope>NUCLEOTIDE SEQUENCE [LARGE SCALE GENOMIC DNA]</scope>
    <source>
        <strain evidence="1 2">SY21</strain>
    </source>
</reference>